<accession>A0A8J9VRU1</accession>
<dbReference type="AlphaFoldDB" id="A0A8J9VRU1"/>
<evidence type="ECO:0000256" key="1">
    <source>
        <dbReference type="SAM" id="MobiDB-lite"/>
    </source>
</evidence>
<keyword evidence="3" id="KW-1185">Reference proteome</keyword>
<protein>
    <submittedName>
        <fullName evidence="2">Uncharacterized protein</fullName>
    </submittedName>
</protein>
<gene>
    <name evidence="2" type="ORF">BINO364_LOCUS11409</name>
</gene>
<dbReference type="OrthoDB" id="10384618at2759"/>
<dbReference type="EMBL" id="OV170225">
    <property type="protein sequence ID" value="CAH0725875.1"/>
    <property type="molecule type" value="Genomic_DNA"/>
</dbReference>
<proteinExistence type="predicted"/>
<organism evidence="2 3">
    <name type="scientific">Brenthis ino</name>
    <name type="common">lesser marbled fritillary</name>
    <dbReference type="NCBI Taxonomy" id="405034"/>
    <lineage>
        <taxon>Eukaryota</taxon>
        <taxon>Metazoa</taxon>
        <taxon>Ecdysozoa</taxon>
        <taxon>Arthropoda</taxon>
        <taxon>Hexapoda</taxon>
        <taxon>Insecta</taxon>
        <taxon>Pterygota</taxon>
        <taxon>Neoptera</taxon>
        <taxon>Endopterygota</taxon>
        <taxon>Lepidoptera</taxon>
        <taxon>Glossata</taxon>
        <taxon>Ditrysia</taxon>
        <taxon>Papilionoidea</taxon>
        <taxon>Nymphalidae</taxon>
        <taxon>Heliconiinae</taxon>
        <taxon>Argynnini</taxon>
        <taxon>Brenthis</taxon>
    </lineage>
</organism>
<feature type="region of interest" description="Disordered" evidence="1">
    <location>
        <begin position="13"/>
        <end position="33"/>
    </location>
</feature>
<evidence type="ECO:0000313" key="2">
    <source>
        <dbReference type="EMBL" id="CAH0725875.1"/>
    </source>
</evidence>
<reference evidence="2" key="1">
    <citation type="submission" date="2021-12" db="EMBL/GenBank/DDBJ databases">
        <authorList>
            <person name="Martin H S."/>
        </authorList>
    </citation>
    <scope>NUCLEOTIDE SEQUENCE</scope>
</reference>
<name>A0A8J9VRU1_9NEOP</name>
<sequence>MGGSAILSVAGAAPSVGQMPLTSREAPQATGAGTRHISLRQLIHPDFVLEVAAEADDTLGSVCGDPTCASSRGFESRCGHSFV</sequence>
<dbReference type="Proteomes" id="UP000838878">
    <property type="component" value="Chromosome 5"/>
</dbReference>
<evidence type="ECO:0000313" key="3">
    <source>
        <dbReference type="Proteomes" id="UP000838878"/>
    </source>
</evidence>
<feature type="non-terminal residue" evidence="2">
    <location>
        <position position="83"/>
    </location>
</feature>